<dbReference type="CDD" id="cd00130">
    <property type="entry name" value="PAS"/>
    <property type="match status" value="1"/>
</dbReference>
<dbReference type="FunFam" id="3.30.450.20:FF:000060">
    <property type="entry name" value="Sensor protein FixL"/>
    <property type="match status" value="1"/>
</dbReference>
<dbReference type="RefSeq" id="WP_008675620.1">
    <property type="nucleotide sequence ID" value="NZ_ANOH01000101.1"/>
</dbReference>
<dbReference type="NCBIfam" id="TIGR00229">
    <property type="entry name" value="sensory_box"/>
    <property type="match status" value="1"/>
</dbReference>
<evidence type="ECO:0000256" key="3">
    <source>
        <dbReference type="ARBA" id="ARBA00022553"/>
    </source>
</evidence>
<comment type="catalytic activity">
    <reaction evidence="1">
        <text>ATP + protein L-histidine = ADP + protein N-phospho-L-histidine.</text>
        <dbReference type="EC" id="2.7.13.3"/>
    </reaction>
</comment>
<dbReference type="Pfam" id="PF00989">
    <property type="entry name" value="PAS"/>
    <property type="match status" value="1"/>
</dbReference>
<dbReference type="GO" id="GO:0000155">
    <property type="term" value="F:phosphorelay sensor kinase activity"/>
    <property type="evidence" value="ECO:0007669"/>
    <property type="project" value="InterPro"/>
</dbReference>
<dbReference type="SMART" id="SM00091">
    <property type="entry name" value="PAS"/>
    <property type="match status" value="1"/>
</dbReference>
<dbReference type="InterPro" id="IPR003661">
    <property type="entry name" value="HisK_dim/P_dom"/>
</dbReference>
<dbReference type="InterPro" id="IPR003594">
    <property type="entry name" value="HATPase_dom"/>
</dbReference>
<evidence type="ECO:0000256" key="1">
    <source>
        <dbReference type="ARBA" id="ARBA00000085"/>
    </source>
</evidence>
<evidence type="ECO:0000256" key="4">
    <source>
        <dbReference type="ARBA" id="ARBA00022679"/>
    </source>
</evidence>
<dbReference type="GO" id="GO:0005524">
    <property type="term" value="F:ATP binding"/>
    <property type="evidence" value="ECO:0007669"/>
    <property type="project" value="UniProtKB-KW"/>
</dbReference>
<dbReference type="SUPFAM" id="SSF55785">
    <property type="entry name" value="PYP-like sensor domain (PAS domain)"/>
    <property type="match status" value="1"/>
</dbReference>
<dbReference type="SUPFAM" id="SSF55874">
    <property type="entry name" value="ATPase domain of HSP90 chaperone/DNA topoisomerase II/histidine kinase"/>
    <property type="match status" value="1"/>
</dbReference>
<dbReference type="InterPro" id="IPR000700">
    <property type="entry name" value="PAS-assoc_C"/>
</dbReference>
<evidence type="ECO:0000313" key="16">
    <source>
        <dbReference type="EMBL" id="EMI57249.1"/>
    </source>
</evidence>
<evidence type="ECO:0000259" key="15">
    <source>
        <dbReference type="PROSITE" id="PS50113"/>
    </source>
</evidence>
<dbReference type="GO" id="GO:0006355">
    <property type="term" value="P:regulation of DNA-templated transcription"/>
    <property type="evidence" value="ECO:0007669"/>
    <property type="project" value="InterPro"/>
</dbReference>
<keyword evidence="4" id="KW-0808">Transferase</keyword>
<evidence type="ECO:0000256" key="12">
    <source>
        <dbReference type="SAM" id="MobiDB-lite"/>
    </source>
</evidence>
<dbReference type="SMART" id="SM00387">
    <property type="entry name" value="HATPase_c"/>
    <property type="match status" value="1"/>
</dbReference>
<evidence type="ECO:0000259" key="13">
    <source>
        <dbReference type="PROSITE" id="PS50109"/>
    </source>
</evidence>
<protein>
    <recommendedName>
        <fullName evidence="10">Sensor protein FixL</fullName>
        <ecNumber evidence="2">2.7.13.3</ecNumber>
    </recommendedName>
</protein>
<evidence type="ECO:0000256" key="7">
    <source>
        <dbReference type="ARBA" id="ARBA00022840"/>
    </source>
</evidence>
<dbReference type="InterPro" id="IPR013767">
    <property type="entry name" value="PAS_fold"/>
</dbReference>
<feature type="domain" description="PAS" evidence="14">
    <location>
        <begin position="5"/>
        <end position="75"/>
    </location>
</feature>
<dbReference type="Pfam" id="PF02518">
    <property type="entry name" value="HATPase_c"/>
    <property type="match status" value="1"/>
</dbReference>
<dbReference type="AlphaFoldDB" id="M5U7L4"/>
<sequence length="408" mass="43894">MKNQQEAVLAALLNTAVDAIIVMDSVGIIRIVNSAMERMFGFSEADVVGQNVAMLMPSPDREQHDGYLSKYRKGGQRNIIGIGREVNGRRKNGTVFPLHLAVSELTYDGEVLFTGILRDITDLKKAQTDLAAMNTVLEQRVEERTQQLREAQSELVKKEKLATLGQVAGGIAHEIRNPLNAVKTSAYFLQHAKALTTEKLNEHLQRIDRQVSVIDNVISALTDVVRMPTPQCMACSLRQLVTDAIDASSLSSSIVIDNRIDETLPPVYVDQNQVPIALQNLIRNARDAMPSGGQLTFDAQIAGCAAGDNQASDTAGSGQGNGGTRSGREKVTISITDTGRGIEPERLVQIMEPFFSTKARGMGLGLAITKAIIEKNGGSIGVTSEPGRGTTFRVTLPVSDENASGQGG</sequence>
<keyword evidence="17" id="KW-1185">Reference proteome</keyword>
<evidence type="ECO:0000256" key="10">
    <source>
        <dbReference type="ARBA" id="ARBA00070616"/>
    </source>
</evidence>
<keyword evidence="6 16" id="KW-0418">Kinase</keyword>
<name>M5U7L4_9BACT</name>
<dbReference type="InterPro" id="IPR000014">
    <property type="entry name" value="PAS"/>
</dbReference>
<evidence type="ECO:0000256" key="2">
    <source>
        <dbReference type="ARBA" id="ARBA00012438"/>
    </source>
</evidence>
<dbReference type="InterPro" id="IPR005467">
    <property type="entry name" value="His_kinase_dom"/>
</dbReference>
<feature type="domain" description="Histidine kinase" evidence="13">
    <location>
        <begin position="170"/>
        <end position="400"/>
    </location>
</feature>
<evidence type="ECO:0000256" key="6">
    <source>
        <dbReference type="ARBA" id="ARBA00022777"/>
    </source>
</evidence>
<keyword evidence="7" id="KW-0067">ATP-binding</keyword>
<dbReference type="InterPro" id="IPR035965">
    <property type="entry name" value="PAS-like_dom_sf"/>
</dbReference>
<comment type="caution">
    <text evidence="16">The sequence shown here is derived from an EMBL/GenBank/DDBJ whole genome shotgun (WGS) entry which is preliminary data.</text>
</comment>
<evidence type="ECO:0000256" key="9">
    <source>
        <dbReference type="ARBA" id="ARBA00059827"/>
    </source>
</evidence>
<accession>M5U7L4</accession>
<reference evidence="16 17" key="1">
    <citation type="journal article" date="2013" name="Mar. Genomics">
        <title>Expression of sulfatases in Rhodopirellula baltica and the diversity of sulfatases in the genus Rhodopirellula.</title>
        <authorList>
            <person name="Wegner C.E."/>
            <person name="Richter-Heitmann T."/>
            <person name="Klindworth A."/>
            <person name="Klockow C."/>
            <person name="Richter M."/>
            <person name="Achstetter T."/>
            <person name="Glockner F.O."/>
            <person name="Harder J."/>
        </authorList>
    </citation>
    <scope>NUCLEOTIDE SEQUENCE [LARGE SCALE GENOMIC DNA]</scope>
    <source>
        <strain evidence="16 17">SM41</strain>
    </source>
</reference>
<evidence type="ECO:0000256" key="8">
    <source>
        <dbReference type="ARBA" id="ARBA00023012"/>
    </source>
</evidence>
<proteinExistence type="predicted"/>
<dbReference type="PATRIC" id="fig|1263870.3.peg.1414"/>
<gene>
    <name evidence="16" type="ORF">RSSM_01312</name>
</gene>
<evidence type="ECO:0000313" key="17">
    <source>
        <dbReference type="Proteomes" id="UP000011885"/>
    </source>
</evidence>
<keyword evidence="3" id="KW-0597">Phosphoprotein</keyword>
<dbReference type="Gene3D" id="1.10.287.130">
    <property type="match status" value="1"/>
</dbReference>
<organism evidence="16 17">
    <name type="scientific">Rhodopirellula sallentina SM41</name>
    <dbReference type="NCBI Taxonomy" id="1263870"/>
    <lineage>
        <taxon>Bacteria</taxon>
        <taxon>Pseudomonadati</taxon>
        <taxon>Planctomycetota</taxon>
        <taxon>Planctomycetia</taxon>
        <taxon>Pirellulales</taxon>
        <taxon>Pirellulaceae</taxon>
        <taxon>Rhodopirellula</taxon>
    </lineage>
</organism>
<dbReference type="InterPro" id="IPR004358">
    <property type="entry name" value="Sig_transdc_His_kin-like_C"/>
</dbReference>
<dbReference type="PRINTS" id="PR00344">
    <property type="entry name" value="BCTRLSENSOR"/>
</dbReference>
<feature type="domain" description="PAC" evidence="15">
    <location>
        <begin position="82"/>
        <end position="132"/>
    </location>
</feature>
<dbReference type="CDD" id="cd00082">
    <property type="entry name" value="HisKA"/>
    <property type="match status" value="1"/>
</dbReference>
<dbReference type="InterPro" id="IPR036890">
    <property type="entry name" value="HATPase_C_sf"/>
</dbReference>
<evidence type="ECO:0000256" key="5">
    <source>
        <dbReference type="ARBA" id="ARBA00022741"/>
    </source>
</evidence>
<dbReference type="InterPro" id="IPR036097">
    <property type="entry name" value="HisK_dim/P_sf"/>
</dbReference>
<dbReference type="Proteomes" id="UP000011885">
    <property type="component" value="Unassembled WGS sequence"/>
</dbReference>
<feature type="region of interest" description="Disordered" evidence="12">
    <location>
        <begin position="308"/>
        <end position="330"/>
    </location>
</feature>
<feature type="coiled-coil region" evidence="11">
    <location>
        <begin position="134"/>
        <end position="161"/>
    </location>
</feature>
<keyword evidence="5" id="KW-0547">Nucleotide-binding</keyword>
<dbReference type="EMBL" id="ANOH01000101">
    <property type="protein sequence ID" value="EMI57249.1"/>
    <property type="molecule type" value="Genomic_DNA"/>
</dbReference>
<dbReference type="SUPFAM" id="SSF47384">
    <property type="entry name" value="Homodimeric domain of signal transducing histidine kinase"/>
    <property type="match status" value="1"/>
</dbReference>
<dbReference type="PROSITE" id="PS50112">
    <property type="entry name" value="PAS"/>
    <property type="match status" value="1"/>
</dbReference>
<keyword evidence="8" id="KW-0902">Two-component regulatory system</keyword>
<evidence type="ECO:0000259" key="14">
    <source>
        <dbReference type="PROSITE" id="PS50112"/>
    </source>
</evidence>
<dbReference type="Gene3D" id="3.30.450.20">
    <property type="entry name" value="PAS domain"/>
    <property type="match status" value="1"/>
</dbReference>
<dbReference type="Pfam" id="PF00512">
    <property type="entry name" value="HisKA"/>
    <property type="match status" value="1"/>
</dbReference>
<dbReference type="PANTHER" id="PTHR43065:SF10">
    <property type="entry name" value="PEROXIDE STRESS-ACTIVATED HISTIDINE KINASE MAK3"/>
    <property type="match status" value="1"/>
</dbReference>
<evidence type="ECO:0000256" key="11">
    <source>
        <dbReference type="SAM" id="Coils"/>
    </source>
</evidence>
<dbReference type="EC" id="2.7.13.3" evidence="2"/>
<dbReference type="PROSITE" id="PS50113">
    <property type="entry name" value="PAC"/>
    <property type="match status" value="1"/>
</dbReference>
<dbReference type="PROSITE" id="PS50109">
    <property type="entry name" value="HIS_KIN"/>
    <property type="match status" value="1"/>
</dbReference>
<comment type="function">
    <text evidence="9">Putative oxygen sensor; modulates the activity of FixJ, a transcriptional activator of nitrogen fixation fixK gene. FixL probably acts as a kinase that phosphorylates FixJ.</text>
</comment>
<dbReference type="PANTHER" id="PTHR43065">
    <property type="entry name" value="SENSOR HISTIDINE KINASE"/>
    <property type="match status" value="1"/>
</dbReference>
<keyword evidence="11" id="KW-0175">Coiled coil</keyword>
<dbReference type="SMART" id="SM00388">
    <property type="entry name" value="HisKA"/>
    <property type="match status" value="1"/>
</dbReference>
<dbReference type="Gene3D" id="3.30.565.10">
    <property type="entry name" value="Histidine kinase-like ATPase, C-terminal domain"/>
    <property type="match status" value="1"/>
</dbReference>